<sequence>MRLLKLDSNGSFGLVEFTGDVVPPYAILSHTWGADAEEVTFHEVAAGLGQHKSGYRKLVFCGTQALQDGLSFFWVDTCCIDKSSSAELTEAINSMFRWYQEAARCYAYLSDVCTGISLQHQQQIENSTWFRRGWTLQELLAPKSVLFYSAEGTLLGSRASLLQEIEAATGICSSALQGEPLHQFSVETRLSWAEGRVTKRAEDAAYCLLGIFDVNLPLIYGEGRRKAFIRLHREIRDSIRSQTYPPYQVPSITSTGAAPSRGASTDLRGLSFVEPSSLQHIKDSTQRLLDSLYYNGLEERQHQVREAQIGTYEWILYPQLEHSASGNSFTQWLSSPLEAKRIYWICGKPGSGKSTMMRFIHDNIDVRHHLEPWACNKIIFRAQYFFWNPGSEMQKSIVGLLRALLYQLISQLRLHRPMLIPEIVDRALWTANITADNAAVYWIQRDLQITLHKVLRCIRTFGTVFFLIDGLDELSGTDETRDELLHYLFDMANLDHVKICLSSRPWNSFRDAFQDYPYIRLEDVTHNDIKLFIEAQLSSQVRFRHMLHHQQHSAEQLMAEISERASGVFLWVRLVVRQLLARIRDGDGINKLSKQLDLIPGDLNCYMKQMFDSIPLERRYESSVILQIALYEESDFATLHPLYLLDLSFHESGQACFLLSKDHDFDSATLTERNSLSFCLDSTLRLLNSCCMGLLECYHLHEDLLDVDDEDVSNTSLATKFSENILDTEEPKLGKDVEHSSHFFIAQYGLHEAKELRVDFFHRTCRDFLLTPDIQALLHEQSQGPFDAQMYLVNARICQFVAMTQMEDCHHEAMELASNIVSSLARPAYRDSKESAYLAALFETSFETLMRVYDAEESSASYIMTSVESWESERSSFMTLSIDFGLRSYLRGHLTSQYIRDKEGRPVLDYILRPRFLGMRKHMSTGNSEPDLEFLRTVLSMGADPNEAYQASSVWALYLCLFADLITHGLAKEQISVYAAALGCMIQAGASTSIPKSWLSARVAYDCYLYMPLFQENSKVVSNNDRFAMRWPGIENATDFCRDAPHYAVRDLLERFRPQLGTNVDDLKALLH</sequence>
<evidence type="ECO:0000259" key="2">
    <source>
        <dbReference type="PROSITE" id="PS50837"/>
    </source>
</evidence>
<dbReference type="AlphaFoldDB" id="A0A1Y2LQR5"/>
<protein>
    <recommendedName>
        <fullName evidence="2">NACHT domain-containing protein</fullName>
    </recommendedName>
</protein>
<gene>
    <name evidence="3" type="ORF">B5807_08368</name>
</gene>
<dbReference type="EMBL" id="KZ107851">
    <property type="protein sequence ID" value="OSS46286.1"/>
    <property type="molecule type" value="Genomic_DNA"/>
</dbReference>
<dbReference type="Pfam" id="PF06985">
    <property type="entry name" value="HET"/>
    <property type="match status" value="1"/>
</dbReference>
<dbReference type="SUPFAM" id="SSF52540">
    <property type="entry name" value="P-loop containing nucleoside triphosphate hydrolases"/>
    <property type="match status" value="1"/>
</dbReference>
<organism evidence="3 4">
    <name type="scientific">Epicoccum nigrum</name>
    <name type="common">Soil fungus</name>
    <name type="synonym">Epicoccum purpurascens</name>
    <dbReference type="NCBI Taxonomy" id="105696"/>
    <lineage>
        <taxon>Eukaryota</taxon>
        <taxon>Fungi</taxon>
        <taxon>Dikarya</taxon>
        <taxon>Ascomycota</taxon>
        <taxon>Pezizomycotina</taxon>
        <taxon>Dothideomycetes</taxon>
        <taxon>Pleosporomycetidae</taxon>
        <taxon>Pleosporales</taxon>
        <taxon>Pleosporineae</taxon>
        <taxon>Didymellaceae</taxon>
        <taxon>Epicoccum</taxon>
    </lineage>
</organism>
<proteinExistence type="predicted"/>
<dbReference type="Pfam" id="PF24883">
    <property type="entry name" value="NPHP3_N"/>
    <property type="match status" value="1"/>
</dbReference>
<dbReference type="InterPro" id="IPR010730">
    <property type="entry name" value="HET"/>
</dbReference>
<dbReference type="PROSITE" id="PS50837">
    <property type="entry name" value="NACHT"/>
    <property type="match status" value="1"/>
</dbReference>
<dbReference type="InterPro" id="IPR056884">
    <property type="entry name" value="NPHP3-like_N"/>
</dbReference>
<keyword evidence="1" id="KW-0677">Repeat</keyword>
<dbReference type="InterPro" id="IPR027417">
    <property type="entry name" value="P-loop_NTPase"/>
</dbReference>
<accession>A0A1Y2LQR5</accession>
<feature type="domain" description="NACHT" evidence="2">
    <location>
        <begin position="341"/>
        <end position="505"/>
    </location>
</feature>
<dbReference type="STRING" id="105696.A0A1Y2LQR5"/>
<dbReference type="Gene3D" id="3.40.50.300">
    <property type="entry name" value="P-loop containing nucleotide triphosphate hydrolases"/>
    <property type="match status" value="1"/>
</dbReference>
<dbReference type="CDD" id="cd00267">
    <property type="entry name" value="ABC_ATPase"/>
    <property type="match status" value="1"/>
</dbReference>
<name>A0A1Y2LQR5_EPING</name>
<dbReference type="InterPro" id="IPR007111">
    <property type="entry name" value="NACHT_NTPase"/>
</dbReference>
<evidence type="ECO:0000313" key="4">
    <source>
        <dbReference type="Proteomes" id="UP000193240"/>
    </source>
</evidence>
<dbReference type="PANTHER" id="PTHR10622:SF13">
    <property type="entry name" value="NACHT DOMAIN-CONTAINING PROTEIN"/>
    <property type="match status" value="1"/>
</dbReference>
<evidence type="ECO:0000313" key="3">
    <source>
        <dbReference type="EMBL" id="OSS46286.1"/>
    </source>
</evidence>
<dbReference type="PANTHER" id="PTHR10622">
    <property type="entry name" value="HET DOMAIN-CONTAINING PROTEIN"/>
    <property type="match status" value="1"/>
</dbReference>
<dbReference type="Proteomes" id="UP000193240">
    <property type="component" value="Unassembled WGS sequence"/>
</dbReference>
<reference evidence="3 4" key="1">
    <citation type="journal article" date="2017" name="Genome Announc.">
        <title>Genome sequence of the saprophytic ascomycete Epicoccum nigrum ICMP 19927 strain isolated from New Zealand.</title>
        <authorList>
            <person name="Fokin M."/>
            <person name="Fleetwood D."/>
            <person name="Weir B.S."/>
            <person name="Villas-Boas S.G."/>
        </authorList>
    </citation>
    <scope>NUCLEOTIDE SEQUENCE [LARGE SCALE GENOMIC DNA]</scope>
    <source>
        <strain evidence="3 4">ICMP 19927</strain>
    </source>
</reference>
<dbReference type="InParanoid" id="A0A1Y2LQR5"/>
<keyword evidence="4" id="KW-1185">Reference proteome</keyword>
<evidence type="ECO:0000256" key="1">
    <source>
        <dbReference type="ARBA" id="ARBA00022737"/>
    </source>
</evidence>
<dbReference type="InterPro" id="IPR056693">
    <property type="entry name" value="DUF7791"/>
</dbReference>
<dbReference type="Pfam" id="PF25053">
    <property type="entry name" value="DUF7791"/>
    <property type="match status" value="1"/>
</dbReference>